<feature type="transmembrane region" description="Helical" evidence="1">
    <location>
        <begin position="148"/>
        <end position="165"/>
    </location>
</feature>
<dbReference type="GO" id="GO:0005886">
    <property type="term" value="C:plasma membrane"/>
    <property type="evidence" value="ECO:0007669"/>
    <property type="project" value="InterPro"/>
</dbReference>
<dbReference type="SUPFAM" id="SSF48317">
    <property type="entry name" value="Acid phosphatase/Vanadium-dependent haloperoxidase"/>
    <property type="match status" value="1"/>
</dbReference>
<evidence type="ECO:0000259" key="2">
    <source>
        <dbReference type="SMART" id="SM00014"/>
    </source>
</evidence>
<dbReference type="Gene3D" id="1.20.144.10">
    <property type="entry name" value="Phosphatidic acid phosphatase type 2/haloperoxidase"/>
    <property type="match status" value="1"/>
</dbReference>
<keyword evidence="1" id="KW-0472">Membrane</keyword>
<gene>
    <name evidence="3" type="ORF">ET418_11485</name>
</gene>
<dbReference type="RefSeq" id="WP_149307758.1">
    <property type="nucleotide sequence ID" value="NZ_SRSD01000006.1"/>
</dbReference>
<proteinExistence type="predicted"/>
<dbReference type="InterPro" id="IPR000326">
    <property type="entry name" value="PAP2/HPO"/>
</dbReference>
<comment type="caution">
    <text evidence="3">The sequence shown here is derived from an EMBL/GenBank/DDBJ whole genome shotgun (WGS) entry which is preliminary data.</text>
</comment>
<reference evidence="3 4" key="1">
    <citation type="submission" date="2019-04" db="EMBL/GenBank/DDBJ databases">
        <title>Geobacter ruber sp. nov., ferric-reducing bacteria isolated from paddy soil.</title>
        <authorList>
            <person name="Xu Z."/>
            <person name="Masuda Y."/>
            <person name="Itoh H."/>
            <person name="Senoo K."/>
        </authorList>
    </citation>
    <scope>NUCLEOTIDE SEQUENCE [LARGE SCALE GENOMIC DNA]</scope>
    <source>
        <strain evidence="3 4">Red88</strain>
    </source>
</reference>
<dbReference type="SMART" id="SM00014">
    <property type="entry name" value="acidPPc"/>
    <property type="match status" value="1"/>
</dbReference>
<dbReference type="CDD" id="cd03385">
    <property type="entry name" value="PAP2_BcrC_like"/>
    <property type="match status" value="1"/>
</dbReference>
<feature type="transmembrane region" description="Helical" evidence="1">
    <location>
        <begin position="20"/>
        <end position="43"/>
    </location>
</feature>
<accession>A0A5A9XEI6</accession>
<organism evidence="3 4">
    <name type="scientific">Oryzomonas rubra</name>
    <dbReference type="NCBI Taxonomy" id="2509454"/>
    <lineage>
        <taxon>Bacteria</taxon>
        <taxon>Pseudomonadati</taxon>
        <taxon>Thermodesulfobacteriota</taxon>
        <taxon>Desulfuromonadia</taxon>
        <taxon>Geobacterales</taxon>
        <taxon>Geobacteraceae</taxon>
        <taxon>Oryzomonas</taxon>
    </lineage>
</organism>
<dbReference type="PANTHER" id="PTHR14969">
    <property type="entry name" value="SPHINGOSINE-1-PHOSPHATE PHOSPHOHYDROLASE"/>
    <property type="match status" value="1"/>
</dbReference>
<evidence type="ECO:0000313" key="3">
    <source>
        <dbReference type="EMBL" id="KAA0891396.1"/>
    </source>
</evidence>
<dbReference type="Pfam" id="PF01569">
    <property type="entry name" value="PAP2"/>
    <property type="match status" value="1"/>
</dbReference>
<protein>
    <submittedName>
        <fullName evidence="3">Undecaprenyl-diphosphatase</fullName>
    </submittedName>
</protein>
<keyword evidence="4" id="KW-1185">Reference proteome</keyword>
<dbReference type="InterPro" id="IPR033879">
    <property type="entry name" value="UPP_Pase"/>
</dbReference>
<feature type="transmembrane region" description="Helical" evidence="1">
    <location>
        <begin position="124"/>
        <end position="142"/>
    </location>
</feature>
<evidence type="ECO:0000256" key="1">
    <source>
        <dbReference type="SAM" id="Phobius"/>
    </source>
</evidence>
<name>A0A5A9XEI6_9BACT</name>
<keyword evidence="1" id="KW-1133">Transmembrane helix</keyword>
<sequence length="198" mass="21892">MEKFNEALFLTINAPAHPQALLLALARGLAEWSIWLIPLFLALGWLRGDGRQRRLMLEAAASGGAGLLINQGIGLLWQHPRPFMIGLGHTFLAHAPDSSFPSDHATLIWAVAFSLLLHERTRAAGLALALLGLPVAWARIYLGVHFPLDMAGAAMVALVAARLALYQRRHLIGRFYRPVLAFYRLVATPLIRRGWILK</sequence>
<dbReference type="PANTHER" id="PTHR14969:SF13">
    <property type="entry name" value="AT30094P"/>
    <property type="match status" value="1"/>
</dbReference>
<dbReference type="InterPro" id="IPR036938">
    <property type="entry name" value="PAP2/HPO_sf"/>
</dbReference>
<evidence type="ECO:0000313" key="4">
    <source>
        <dbReference type="Proteomes" id="UP000324298"/>
    </source>
</evidence>
<dbReference type="GO" id="GO:0050380">
    <property type="term" value="F:undecaprenyl-diphosphatase activity"/>
    <property type="evidence" value="ECO:0007669"/>
    <property type="project" value="InterPro"/>
</dbReference>
<dbReference type="Proteomes" id="UP000324298">
    <property type="component" value="Unassembled WGS sequence"/>
</dbReference>
<keyword evidence="1" id="KW-0812">Transmembrane</keyword>
<dbReference type="EMBL" id="SRSD01000006">
    <property type="protein sequence ID" value="KAA0891396.1"/>
    <property type="molecule type" value="Genomic_DNA"/>
</dbReference>
<feature type="domain" description="Phosphatidic acid phosphatase type 2/haloperoxidase" evidence="2">
    <location>
        <begin position="55"/>
        <end position="165"/>
    </location>
</feature>
<dbReference type="OrthoDB" id="9801622at2"/>
<dbReference type="AlphaFoldDB" id="A0A5A9XEI6"/>